<comment type="caution">
    <text evidence="2">The sequence shown here is derived from an EMBL/GenBank/DDBJ whole genome shotgun (WGS) entry which is preliminary data.</text>
</comment>
<proteinExistence type="predicted"/>
<accession>A0A9P4HFN2</accession>
<evidence type="ECO:0000313" key="2">
    <source>
        <dbReference type="EMBL" id="KAF2032769.1"/>
    </source>
</evidence>
<protein>
    <submittedName>
        <fullName evidence="2">Uncharacterized protein</fullName>
    </submittedName>
</protein>
<reference evidence="2" key="1">
    <citation type="journal article" date="2020" name="Stud. Mycol.">
        <title>101 Dothideomycetes genomes: a test case for predicting lifestyles and emergence of pathogens.</title>
        <authorList>
            <person name="Haridas S."/>
            <person name="Albert R."/>
            <person name="Binder M."/>
            <person name="Bloem J."/>
            <person name="Labutti K."/>
            <person name="Salamov A."/>
            <person name="Andreopoulos B."/>
            <person name="Baker S."/>
            <person name="Barry K."/>
            <person name="Bills G."/>
            <person name="Bluhm B."/>
            <person name="Cannon C."/>
            <person name="Castanera R."/>
            <person name="Culley D."/>
            <person name="Daum C."/>
            <person name="Ezra D."/>
            <person name="Gonzalez J."/>
            <person name="Henrissat B."/>
            <person name="Kuo A."/>
            <person name="Liang C."/>
            <person name="Lipzen A."/>
            <person name="Lutzoni F."/>
            <person name="Magnuson J."/>
            <person name="Mondo S."/>
            <person name="Nolan M."/>
            <person name="Ohm R."/>
            <person name="Pangilinan J."/>
            <person name="Park H.-J."/>
            <person name="Ramirez L."/>
            <person name="Alfaro M."/>
            <person name="Sun H."/>
            <person name="Tritt A."/>
            <person name="Yoshinaga Y."/>
            <person name="Zwiers L.-H."/>
            <person name="Turgeon B."/>
            <person name="Goodwin S."/>
            <person name="Spatafora J."/>
            <person name="Crous P."/>
            <person name="Grigoriev I."/>
        </authorList>
    </citation>
    <scope>NUCLEOTIDE SEQUENCE</scope>
    <source>
        <strain evidence="2">CBS 110217</strain>
    </source>
</reference>
<evidence type="ECO:0000313" key="3">
    <source>
        <dbReference type="Proteomes" id="UP000799777"/>
    </source>
</evidence>
<dbReference type="AlphaFoldDB" id="A0A9P4HFN2"/>
<organism evidence="2 3">
    <name type="scientific">Setomelanomma holmii</name>
    <dbReference type="NCBI Taxonomy" id="210430"/>
    <lineage>
        <taxon>Eukaryota</taxon>
        <taxon>Fungi</taxon>
        <taxon>Dikarya</taxon>
        <taxon>Ascomycota</taxon>
        <taxon>Pezizomycotina</taxon>
        <taxon>Dothideomycetes</taxon>
        <taxon>Pleosporomycetidae</taxon>
        <taxon>Pleosporales</taxon>
        <taxon>Pleosporineae</taxon>
        <taxon>Phaeosphaeriaceae</taxon>
        <taxon>Setomelanomma</taxon>
    </lineage>
</organism>
<dbReference type="Proteomes" id="UP000799777">
    <property type="component" value="Unassembled WGS sequence"/>
</dbReference>
<sequence length="162" mass="18065">MSDTQPSDPQTSYGMRLWKYVHLFDFLSQQYDIPIFKKDDILDRARHLMPSLTAIPDDRDTVAAIVHAVVHRTRAVVPSSVLTRTQLDDPIHIAAIFFRHRESHDDADIGELRRMGIANSRAPEPHALSSMTIMANQGSSAVDEEAAEATDAAEAMQSRKLG</sequence>
<keyword evidence="3" id="KW-1185">Reference proteome</keyword>
<feature type="region of interest" description="Disordered" evidence="1">
    <location>
        <begin position="136"/>
        <end position="162"/>
    </location>
</feature>
<gene>
    <name evidence="2" type="ORF">EK21DRAFT_86785</name>
</gene>
<dbReference type="EMBL" id="ML978170">
    <property type="protein sequence ID" value="KAF2032769.1"/>
    <property type="molecule type" value="Genomic_DNA"/>
</dbReference>
<evidence type="ECO:0000256" key="1">
    <source>
        <dbReference type="SAM" id="MobiDB-lite"/>
    </source>
</evidence>
<name>A0A9P4HFN2_9PLEO</name>